<sequence>MDLIIPYLFLNIKTFQLQYYNYFVDMQLINFFQKVLSLIQIDTIIEQLWAAKYKEICDLYRNLLNLLKLLCKLQIQKKIAENPIIPNFKENQIFSEVKTKCRHYKICKIHKYQYNYEGFCQDKTEKSGIYV</sequence>
<dbReference type="EMBL" id="CAJJDO010000003">
    <property type="protein sequence ID" value="CAD8134711.1"/>
    <property type="molecule type" value="Genomic_DNA"/>
</dbReference>
<evidence type="ECO:0000313" key="2">
    <source>
        <dbReference type="EMBL" id="CAD8134712.1"/>
    </source>
</evidence>
<dbReference type="EMBL" id="CAJJDO010000003">
    <property type="protein sequence ID" value="CAD8134712.1"/>
    <property type="molecule type" value="Genomic_DNA"/>
</dbReference>
<proteinExistence type="predicted"/>
<gene>
    <name evidence="1" type="ORF">PPENT_87.1.T0030454</name>
    <name evidence="2" type="ORF">PPENT_87.1.T0030455</name>
</gene>
<keyword evidence="3" id="KW-1185">Reference proteome</keyword>
<name>A0A8S1S0F2_9CILI</name>
<dbReference type="Proteomes" id="UP000689195">
    <property type="component" value="Unassembled WGS sequence"/>
</dbReference>
<comment type="caution">
    <text evidence="1">The sequence shown here is derived from an EMBL/GenBank/DDBJ whole genome shotgun (WGS) entry which is preliminary data.</text>
</comment>
<accession>A0A8S1S0F2</accession>
<protein>
    <submittedName>
        <fullName evidence="1">Uncharacterized protein</fullName>
    </submittedName>
</protein>
<dbReference type="AlphaFoldDB" id="A0A8S1S0F2"/>
<evidence type="ECO:0000313" key="1">
    <source>
        <dbReference type="EMBL" id="CAD8134711.1"/>
    </source>
</evidence>
<organism evidence="1 3">
    <name type="scientific">Paramecium pentaurelia</name>
    <dbReference type="NCBI Taxonomy" id="43138"/>
    <lineage>
        <taxon>Eukaryota</taxon>
        <taxon>Sar</taxon>
        <taxon>Alveolata</taxon>
        <taxon>Ciliophora</taxon>
        <taxon>Intramacronucleata</taxon>
        <taxon>Oligohymenophorea</taxon>
        <taxon>Peniculida</taxon>
        <taxon>Parameciidae</taxon>
        <taxon>Paramecium</taxon>
    </lineage>
</organism>
<evidence type="ECO:0000313" key="3">
    <source>
        <dbReference type="Proteomes" id="UP000689195"/>
    </source>
</evidence>
<reference evidence="1" key="1">
    <citation type="submission" date="2021-01" db="EMBL/GenBank/DDBJ databases">
        <authorList>
            <consortium name="Genoscope - CEA"/>
            <person name="William W."/>
        </authorList>
    </citation>
    <scope>NUCLEOTIDE SEQUENCE</scope>
</reference>